<dbReference type="SMART" id="SM00052">
    <property type="entry name" value="EAL"/>
    <property type="match status" value="1"/>
</dbReference>
<protein>
    <recommendedName>
        <fullName evidence="1">EAL domain-containing protein</fullName>
    </recommendedName>
</protein>
<dbReference type="AlphaFoldDB" id="A0A8J3Q8K3"/>
<sequence>MTDPAEAGEFENIMATKAIRPVFQPIISLATNRVAGYEALARGPSGSTLSTPRELFSRARNLGRLADLDWLAQAAAYRAALTAQLPKDVPLFVNVEPSALRSACPPNLAPIIDQAAQELQIVIEITERSLGDDPAALLESVALMRERSARIAIDDVGVNPSSLALMSLLGPDVIKIDRSVVQGRTTRATAKVVNAVMAESDRTGAVILAEGIENEDHLRTALSMGATLGQGWLFGRPGPLPARHELPGNHLPRHEPAKSSAGTPFDVAQRRHTPVRTTKQRLLPLSNHIEAMGSQAPEAMVLLATFQQQQYFDDATRHRYTAMAAGGALTAVFAQDMPAEPAKGIHGCPLDPADPLIGEWTVIILNSYFAGALFAKEVPSALPDPQREFDMIVSYDRATITEAAHQLLHRMPPTSSPVENAQG</sequence>
<evidence type="ECO:0000313" key="2">
    <source>
        <dbReference type="EMBL" id="GIH05312.1"/>
    </source>
</evidence>
<dbReference type="GO" id="GO:0071111">
    <property type="term" value="F:cyclic-guanylate-specific phosphodiesterase activity"/>
    <property type="evidence" value="ECO:0007669"/>
    <property type="project" value="InterPro"/>
</dbReference>
<comment type="caution">
    <text evidence="2">The sequence shown here is derived from an EMBL/GenBank/DDBJ whole genome shotgun (WGS) entry which is preliminary data.</text>
</comment>
<evidence type="ECO:0000313" key="3">
    <source>
        <dbReference type="Proteomes" id="UP000612899"/>
    </source>
</evidence>
<organism evidence="2 3">
    <name type="scientific">Rhizocola hellebori</name>
    <dbReference type="NCBI Taxonomy" id="1392758"/>
    <lineage>
        <taxon>Bacteria</taxon>
        <taxon>Bacillati</taxon>
        <taxon>Actinomycetota</taxon>
        <taxon>Actinomycetes</taxon>
        <taxon>Micromonosporales</taxon>
        <taxon>Micromonosporaceae</taxon>
        <taxon>Rhizocola</taxon>
    </lineage>
</organism>
<dbReference type="Pfam" id="PF10069">
    <property type="entry name" value="DICT"/>
    <property type="match status" value="1"/>
</dbReference>
<accession>A0A8J3Q8K3</accession>
<dbReference type="CDD" id="cd01948">
    <property type="entry name" value="EAL"/>
    <property type="match status" value="1"/>
</dbReference>
<dbReference type="PANTHER" id="PTHR33121">
    <property type="entry name" value="CYCLIC DI-GMP PHOSPHODIESTERASE PDEF"/>
    <property type="match status" value="1"/>
</dbReference>
<feature type="domain" description="EAL" evidence="1">
    <location>
        <begin position="3"/>
        <end position="251"/>
    </location>
</feature>
<dbReference type="Pfam" id="PF00563">
    <property type="entry name" value="EAL"/>
    <property type="match status" value="1"/>
</dbReference>
<dbReference type="SUPFAM" id="SSF141868">
    <property type="entry name" value="EAL domain-like"/>
    <property type="match status" value="1"/>
</dbReference>
<keyword evidence="3" id="KW-1185">Reference proteome</keyword>
<dbReference type="InterPro" id="IPR035919">
    <property type="entry name" value="EAL_sf"/>
</dbReference>
<name>A0A8J3Q8K3_9ACTN</name>
<reference evidence="2" key="1">
    <citation type="submission" date="2021-01" db="EMBL/GenBank/DDBJ databases">
        <title>Whole genome shotgun sequence of Rhizocola hellebori NBRC 109834.</title>
        <authorList>
            <person name="Komaki H."/>
            <person name="Tamura T."/>
        </authorList>
    </citation>
    <scope>NUCLEOTIDE SEQUENCE</scope>
    <source>
        <strain evidence="2">NBRC 109834</strain>
    </source>
</reference>
<evidence type="ECO:0000259" key="1">
    <source>
        <dbReference type="PROSITE" id="PS50883"/>
    </source>
</evidence>
<gene>
    <name evidence="2" type="ORF">Rhe02_33790</name>
</gene>
<dbReference type="InterPro" id="IPR001633">
    <property type="entry name" value="EAL_dom"/>
</dbReference>
<dbReference type="PANTHER" id="PTHR33121:SF76">
    <property type="entry name" value="SIGNALING PROTEIN"/>
    <property type="match status" value="1"/>
</dbReference>
<dbReference type="PROSITE" id="PS50883">
    <property type="entry name" value="EAL"/>
    <property type="match status" value="1"/>
</dbReference>
<proteinExistence type="predicted"/>
<dbReference type="EMBL" id="BONY01000018">
    <property type="protein sequence ID" value="GIH05312.1"/>
    <property type="molecule type" value="Genomic_DNA"/>
</dbReference>
<dbReference type="Proteomes" id="UP000612899">
    <property type="component" value="Unassembled WGS sequence"/>
</dbReference>
<dbReference type="InterPro" id="IPR050706">
    <property type="entry name" value="Cyclic-di-GMP_PDE-like"/>
</dbReference>
<dbReference type="Gene3D" id="3.20.20.450">
    <property type="entry name" value="EAL domain"/>
    <property type="match status" value="1"/>
</dbReference>
<dbReference type="InterPro" id="IPR019278">
    <property type="entry name" value="DICT_dom"/>
</dbReference>